<dbReference type="PANTHER" id="PTHR30086:SF20">
    <property type="entry name" value="ARGININE EXPORTER PROTEIN ARGO-RELATED"/>
    <property type="match status" value="1"/>
</dbReference>
<keyword evidence="3 6" id="KW-0812">Transmembrane</keyword>
<feature type="transmembrane region" description="Helical" evidence="6">
    <location>
        <begin position="39"/>
        <end position="67"/>
    </location>
</feature>
<dbReference type="RefSeq" id="WP_092589613.1">
    <property type="nucleotide sequence ID" value="NZ_FMWL01000003.1"/>
</dbReference>
<comment type="subcellular location">
    <subcellularLocation>
        <location evidence="1">Cell membrane</location>
        <topology evidence="1">Multi-pass membrane protein</topology>
    </subcellularLocation>
</comment>
<keyword evidence="5 6" id="KW-0472">Membrane</keyword>
<dbReference type="GO" id="GO:0005886">
    <property type="term" value="C:plasma membrane"/>
    <property type="evidence" value="ECO:0007669"/>
    <property type="project" value="UniProtKB-SubCell"/>
</dbReference>
<evidence type="ECO:0000313" key="8">
    <source>
        <dbReference type="Proteomes" id="UP000199208"/>
    </source>
</evidence>
<dbReference type="EMBL" id="FMWL01000003">
    <property type="protein sequence ID" value="SCZ77607.1"/>
    <property type="molecule type" value="Genomic_DNA"/>
</dbReference>
<feature type="transmembrane region" description="Helical" evidence="6">
    <location>
        <begin position="152"/>
        <end position="177"/>
    </location>
</feature>
<reference evidence="7 8" key="1">
    <citation type="submission" date="2016-10" db="EMBL/GenBank/DDBJ databases">
        <authorList>
            <person name="de Groot N.N."/>
        </authorList>
    </citation>
    <scope>NUCLEOTIDE SEQUENCE [LARGE SCALE GENOMIC DNA]</scope>
    <source>
        <strain evidence="7 8">DSM 2784</strain>
    </source>
</reference>
<dbReference type="Proteomes" id="UP000199208">
    <property type="component" value="Unassembled WGS sequence"/>
</dbReference>
<evidence type="ECO:0000256" key="6">
    <source>
        <dbReference type="SAM" id="Phobius"/>
    </source>
</evidence>
<dbReference type="GO" id="GO:0015171">
    <property type="term" value="F:amino acid transmembrane transporter activity"/>
    <property type="evidence" value="ECO:0007669"/>
    <property type="project" value="TreeGrafter"/>
</dbReference>
<evidence type="ECO:0000256" key="2">
    <source>
        <dbReference type="ARBA" id="ARBA00022475"/>
    </source>
</evidence>
<evidence type="ECO:0000313" key="7">
    <source>
        <dbReference type="EMBL" id="SCZ77607.1"/>
    </source>
</evidence>
<dbReference type="OrthoDB" id="5638726at2"/>
<evidence type="ECO:0000256" key="1">
    <source>
        <dbReference type="ARBA" id="ARBA00004651"/>
    </source>
</evidence>
<gene>
    <name evidence="7" type="ORF">SAMN03080599_00807</name>
</gene>
<evidence type="ECO:0000256" key="5">
    <source>
        <dbReference type="ARBA" id="ARBA00023136"/>
    </source>
</evidence>
<proteinExistence type="predicted"/>
<name>A0A1G5RUM1_9FIRM</name>
<evidence type="ECO:0000256" key="3">
    <source>
        <dbReference type="ARBA" id="ARBA00022692"/>
    </source>
</evidence>
<dbReference type="AlphaFoldDB" id="A0A1G5RUM1"/>
<feature type="transmembrane region" description="Helical" evidence="6">
    <location>
        <begin position="111"/>
        <end position="140"/>
    </location>
</feature>
<keyword evidence="8" id="KW-1185">Reference proteome</keyword>
<keyword evidence="2" id="KW-1003">Cell membrane</keyword>
<feature type="transmembrane region" description="Helical" evidence="6">
    <location>
        <begin position="6"/>
        <end position="27"/>
    </location>
</feature>
<protein>
    <submittedName>
        <fullName evidence="7">Threonine/homoserine/homoserine lactone efflux protein</fullName>
    </submittedName>
</protein>
<accession>A0A1G5RUM1</accession>
<keyword evidence="4 6" id="KW-1133">Transmembrane helix</keyword>
<dbReference type="PANTHER" id="PTHR30086">
    <property type="entry name" value="ARGININE EXPORTER PROTEIN ARGO"/>
    <property type="match status" value="1"/>
</dbReference>
<organism evidence="7 8">
    <name type="scientific">Acidaminobacter hydrogenoformans DSM 2784</name>
    <dbReference type="NCBI Taxonomy" id="1120920"/>
    <lineage>
        <taxon>Bacteria</taxon>
        <taxon>Bacillati</taxon>
        <taxon>Bacillota</taxon>
        <taxon>Clostridia</taxon>
        <taxon>Peptostreptococcales</taxon>
        <taxon>Acidaminobacteraceae</taxon>
        <taxon>Acidaminobacter</taxon>
    </lineage>
</organism>
<sequence length="214" mass="22199">MLQLWIRSLVIGLSIAAPVGPIGLLCIRRTLALGRRAGLMTGLGAAAADGVYGAVAAFGLSAVSAFLIDQQNALRIGGGLFLIYLGQGILRSKPASRAAEPERLKDSGKTIGDMGMLLSTFALTLTNPMTILSFIAIFSGLGLAGGVASHGIAAPLLTVAGVFTGSALWWLTLTFALSRLKILSKPENLIWINRFSGLVILGFGTMAIYQGVVG</sequence>
<evidence type="ECO:0000256" key="4">
    <source>
        <dbReference type="ARBA" id="ARBA00022989"/>
    </source>
</evidence>
<dbReference type="InterPro" id="IPR001123">
    <property type="entry name" value="LeuE-type"/>
</dbReference>
<dbReference type="Pfam" id="PF01810">
    <property type="entry name" value="LysE"/>
    <property type="match status" value="1"/>
</dbReference>
<feature type="transmembrane region" description="Helical" evidence="6">
    <location>
        <begin position="189"/>
        <end position="209"/>
    </location>
</feature>
<dbReference type="STRING" id="1120920.SAMN03080599_00807"/>